<dbReference type="CDD" id="cd03255">
    <property type="entry name" value="ABC_MJ0796_LolCDE_FtsE"/>
    <property type="match status" value="1"/>
</dbReference>
<evidence type="ECO:0000259" key="4">
    <source>
        <dbReference type="PROSITE" id="PS50893"/>
    </source>
</evidence>
<evidence type="ECO:0000256" key="3">
    <source>
        <dbReference type="ARBA" id="ARBA00022840"/>
    </source>
</evidence>
<dbReference type="PANTHER" id="PTHR24220:SF86">
    <property type="entry name" value="ABC TRANSPORTER ABCH.1"/>
    <property type="match status" value="1"/>
</dbReference>
<evidence type="ECO:0000256" key="2">
    <source>
        <dbReference type="ARBA" id="ARBA00022741"/>
    </source>
</evidence>
<dbReference type="InterPro" id="IPR017871">
    <property type="entry name" value="ABC_transporter-like_CS"/>
</dbReference>
<dbReference type="Gene3D" id="3.40.50.300">
    <property type="entry name" value="P-loop containing nucleotide triphosphate hydrolases"/>
    <property type="match status" value="1"/>
</dbReference>
<feature type="domain" description="ABC transporter" evidence="4">
    <location>
        <begin position="10"/>
        <end position="237"/>
    </location>
</feature>
<evidence type="ECO:0000313" key="6">
    <source>
        <dbReference type="Proteomes" id="UP000408482"/>
    </source>
</evidence>
<accession>A0A564W6C9</accession>
<sequence>MKEIFKNTLIQIHHLKASVKLNNGDMLTTVNDANMELQRCRSYAIVGKSGSGKTSLISIIGLLNRDYEGDYIYDGISISKLKDRELSMLRANNIGFVFQNYSLIKYLRVWENIELPLLYAKKAFSKKQRQEIILELLKSVGLESKENDYPVNLSGGEQQRVAIARALAVSPEAILCDEPTGALDTKTGKQIMELLHNIVQEKGIMLLLVTHDPDIAETCDTIFEMDGGRIACAKNDT</sequence>
<dbReference type="GO" id="GO:0005524">
    <property type="term" value="F:ATP binding"/>
    <property type="evidence" value="ECO:0007669"/>
    <property type="project" value="UniProtKB-KW"/>
</dbReference>
<dbReference type="RefSeq" id="WP_144095123.1">
    <property type="nucleotide sequence ID" value="NZ_CABHMX010000037.1"/>
</dbReference>
<dbReference type="EMBL" id="CABHNW010000156">
    <property type="protein sequence ID" value="VUX40444.1"/>
    <property type="molecule type" value="Genomic_DNA"/>
</dbReference>
<dbReference type="Pfam" id="PF00005">
    <property type="entry name" value="ABC_tran"/>
    <property type="match status" value="1"/>
</dbReference>
<dbReference type="GO" id="GO:0016887">
    <property type="term" value="F:ATP hydrolysis activity"/>
    <property type="evidence" value="ECO:0007669"/>
    <property type="project" value="InterPro"/>
</dbReference>
<dbReference type="InterPro" id="IPR015854">
    <property type="entry name" value="ABC_transpr_LolD-like"/>
</dbReference>
<proteinExistence type="predicted"/>
<keyword evidence="6" id="KW-1185">Reference proteome</keyword>
<keyword evidence="2" id="KW-0547">Nucleotide-binding</keyword>
<keyword evidence="1" id="KW-0813">Transport</keyword>
<gene>
    <name evidence="5" type="primary">ytrE</name>
    <name evidence="5" type="ORF">RSSSTS7063_01047</name>
</gene>
<dbReference type="SMART" id="SM00382">
    <property type="entry name" value="AAA"/>
    <property type="match status" value="1"/>
</dbReference>
<evidence type="ECO:0000313" key="5">
    <source>
        <dbReference type="EMBL" id="VUX40444.1"/>
    </source>
</evidence>
<dbReference type="InterPro" id="IPR017911">
    <property type="entry name" value="MacB-like_ATP-bd"/>
</dbReference>
<protein>
    <submittedName>
        <fullName evidence="5">ABC transporter ATP-binding protein YtrE</fullName>
    </submittedName>
</protein>
<dbReference type="InterPro" id="IPR027417">
    <property type="entry name" value="P-loop_NTPase"/>
</dbReference>
<dbReference type="GO" id="GO:0005886">
    <property type="term" value="C:plasma membrane"/>
    <property type="evidence" value="ECO:0007669"/>
    <property type="project" value="TreeGrafter"/>
</dbReference>
<dbReference type="PROSITE" id="PS00211">
    <property type="entry name" value="ABC_TRANSPORTER_1"/>
    <property type="match status" value="1"/>
</dbReference>
<dbReference type="PANTHER" id="PTHR24220">
    <property type="entry name" value="IMPORT ATP-BINDING PROTEIN"/>
    <property type="match status" value="1"/>
</dbReference>
<name>A0A564W6C9_9FIRM</name>
<dbReference type="PROSITE" id="PS50893">
    <property type="entry name" value="ABC_TRANSPORTER_2"/>
    <property type="match status" value="1"/>
</dbReference>
<evidence type="ECO:0000256" key="1">
    <source>
        <dbReference type="ARBA" id="ARBA00022448"/>
    </source>
</evidence>
<keyword evidence="3 5" id="KW-0067">ATP-binding</keyword>
<organism evidence="5 6">
    <name type="scientific">Blautia luti</name>
    <dbReference type="NCBI Taxonomy" id="89014"/>
    <lineage>
        <taxon>Bacteria</taxon>
        <taxon>Bacillati</taxon>
        <taxon>Bacillota</taxon>
        <taxon>Clostridia</taxon>
        <taxon>Lachnospirales</taxon>
        <taxon>Lachnospiraceae</taxon>
        <taxon>Blautia</taxon>
    </lineage>
</organism>
<dbReference type="Proteomes" id="UP000408482">
    <property type="component" value="Unassembled WGS sequence"/>
</dbReference>
<dbReference type="SUPFAM" id="SSF52540">
    <property type="entry name" value="P-loop containing nucleoside triphosphate hydrolases"/>
    <property type="match status" value="1"/>
</dbReference>
<dbReference type="InterPro" id="IPR003593">
    <property type="entry name" value="AAA+_ATPase"/>
</dbReference>
<dbReference type="GO" id="GO:0022857">
    <property type="term" value="F:transmembrane transporter activity"/>
    <property type="evidence" value="ECO:0007669"/>
    <property type="project" value="TreeGrafter"/>
</dbReference>
<reference evidence="5 6" key="1">
    <citation type="submission" date="2019-07" db="EMBL/GenBank/DDBJ databases">
        <authorList>
            <person name="Hibberd C M."/>
            <person name="Gehrig L. J."/>
            <person name="Chang H.-W."/>
            <person name="Venkatesh S."/>
        </authorList>
    </citation>
    <scope>NUCLEOTIDE SEQUENCE [LARGE SCALE GENOMIC DNA]</scope>
    <source>
        <strain evidence="5">Blautia_luti_SSTS_Bg7063</strain>
    </source>
</reference>
<dbReference type="AlphaFoldDB" id="A0A564W6C9"/>
<dbReference type="InterPro" id="IPR003439">
    <property type="entry name" value="ABC_transporter-like_ATP-bd"/>
</dbReference>